<dbReference type="SUPFAM" id="SSF50630">
    <property type="entry name" value="Acid proteases"/>
    <property type="match status" value="1"/>
</dbReference>
<evidence type="ECO:0000256" key="1">
    <source>
        <dbReference type="SAM" id="MobiDB-lite"/>
    </source>
</evidence>
<dbReference type="Proteomes" id="UP000000763">
    <property type="component" value="Chromosome 4"/>
</dbReference>
<feature type="compositionally biased region" description="Polar residues" evidence="1">
    <location>
        <begin position="378"/>
        <end position="391"/>
    </location>
</feature>
<dbReference type="PROSITE" id="PS51257">
    <property type="entry name" value="PROKAR_LIPOPROTEIN"/>
    <property type="match status" value="1"/>
</dbReference>
<name>Q7XWU2_ORYSJ</name>
<dbReference type="EMBL" id="AL731598">
    <property type="protein sequence ID" value="CAD39905.2"/>
    <property type="molecule type" value="Genomic_DNA"/>
</dbReference>
<feature type="region of interest" description="Disordered" evidence="1">
    <location>
        <begin position="479"/>
        <end position="506"/>
    </location>
</feature>
<dbReference type="AlphaFoldDB" id="Q7XWU2"/>
<evidence type="ECO:0000313" key="2">
    <source>
        <dbReference type="EMBL" id="CAD39905.2"/>
    </source>
</evidence>
<protein>
    <submittedName>
        <fullName evidence="2">OSJNBa0065B15.9 protein</fullName>
    </submittedName>
</protein>
<accession>Q7XWU2</accession>
<feature type="compositionally biased region" description="Polar residues" evidence="1">
    <location>
        <begin position="208"/>
        <end position="223"/>
    </location>
</feature>
<organism evidence="2 3">
    <name type="scientific">Oryza sativa subsp. japonica</name>
    <name type="common">Rice</name>
    <dbReference type="NCBI Taxonomy" id="39947"/>
    <lineage>
        <taxon>Eukaryota</taxon>
        <taxon>Viridiplantae</taxon>
        <taxon>Streptophyta</taxon>
        <taxon>Embryophyta</taxon>
        <taxon>Tracheophyta</taxon>
        <taxon>Spermatophyta</taxon>
        <taxon>Magnoliopsida</taxon>
        <taxon>Liliopsida</taxon>
        <taxon>Poales</taxon>
        <taxon>Poaceae</taxon>
        <taxon>BOP clade</taxon>
        <taxon>Oryzoideae</taxon>
        <taxon>Oryzeae</taxon>
        <taxon>Oryzinae</taxon>
        <taxon>Oryza</taxon>
        <taxon>Oryza sativa</taxon>
    </lineage>
</organism>
<sequence>MDISRANEGYTSCGPVVEMSWHRAGVLLLGAQSCLPVPEVPAVGGVGSVLLSMARMGWKLCHVLRPYAMVKRPQDTVKALDSHVTCEVYGGTGHSRNDCPKTCEEAMYMGNNNGYRPQGGQGWSQPRPYYQGGNNIGNFSNQPSLKDVVSAQAKTTDALSKKLVANDKIGENINVKLDGFASAFQNQLSFNKMIETQLAQLASLVPSNETGRIPGQPNSSTENVKAITTRGGTNEIAKEAPSSDSTDKEDQPEKTLPEKKKNPGCPTITCSIGAQQFDQALCDLGASVSVMPKDVFDKVNFTVLAPTPMRLQLTDSSVRYPAGIAEDVPAKIRDFFIPVDFVVLDMDTGNETLLILGQPFLCTAGANIDDKVWAEPTEYSSGRSGATQDGQPSEIPAEFLGEGNNDAQEPLLEDAGKTTHTGQEVRAAGSEEATVRTKAKEGFLNFEEILQMNFSEQTKIKFPTKIHCATTTLTVGIQQSKVGPVGPTRGSAEHPGSAEPARQRSAPSLFEAMASGPHRMRKRLSSLFKGSSSSSSHHDESSTRPSADVSMEDAEALRQLLNDTDLDLVGDRERQAYYMLSDREYAHTREYSLELLKKIGMDVEFRSVWKATGEIQYNLTEHIAQMQEWQQSTDAQYSNFNNMMQQQHDDLHAYFRFQGFNPYQGP</sequence>
<dbReference type="PANTHER" id="PTHR33067:SF32">
    <property type="entry name" value="ASPARTIC PEPTIDASE DDI1-TYPE DOMAIN-CONTAINING PROTEIN"/>
    <property type="match status" value="1"/>
</dbReference>
<dbReference type="Gene3D" id="2.40.70.10">
    <property type="entry name" value="Acid Proteases"/>
    <property type="match status" value="1"/>
</dbReference>
<evidence type="ECO:0000313" key="3">
    <source>
        <dbReference type="Proteomes" id="UP000000763"/>
    </source>
</evidence>
<feature type="region of interest" description="Disordered" evidence="1">
    <location>
        <begin position="526"/>
        <end position="550"/>
    </location>
</feature>
<feature type="region of interest" description="Disordered" evidence="1">
    <location>
        <begin position="208"/>
        <end position="262"/>
    </location>
</feature>
<feature type="compositionally biased region" description="Low complexity" evidence="1">
    <location>
        <begin position="526"/>
        <end position="535"/>
    </location>
</feature>
<reference evidence="3" key="2">
    <citation type="journal article" date="2008" name="Nucleic Acids Res.">
        <title>The rice annotation project database (RAP-DB): 2008 update.</title>
        <authorList>
            <consortium name="The rice annotation project (RAP)"/>
        </authorList>
    </citation>
    <scope>GENOME REANNOTATION</scope>
    <source>
        <strain evidence="3">cv. Nipponbare</strain>
    </source>
</reference>
<reference evidence="3" key="1">
    <citation type="journal article" date="2005" name="Nature">
        <title>The map-based sequence of the rice genome.</title>
        <authorList>
            <consortium name="International rice genome sequencing project (IRGSP)"/>
            <person name="Matsumoto T."/>
            <person name="Wu J."/>
            <person name="Kanamori H."/>
            <person name="Katayose Y."/>
            <person name="Fujisawa M."/>
            <person name="Namiki N."/>
            <person name="Mizuno H."/>
            <person name="Yamamoto K."/>
            <person name="Antonio B.A."/>
            <person name="Baba T."/>
            <person name="Sakata K."/>
            <person name="Nagamura Y."/>
            <person name="Aoki H."/>
            <person name="Arikawa K."/>
            <person name="Arita K."/>
            <person name="Bito T."/>
            <person name="Chiden Y."/>
            <person name="Fujitsuka N."/>
            <person name="Fukunaka R."/>
            <person name="Hamada M."/>
            <person name="Harada C."/>
            <person name="Hayashi A."/>
            <person name="Hijishita S."/>
            <person name="Honda M."/>
            <person name="Hosokawa S."/>
            <person name="Ichikawa Y."/>
            <person name="Idonuma A."/>
            <person name="Iijima M."/>
            <person name="Ikeda M."/>
            <person name="Ikeno M."/>
            <person name="Ito K."/>
            <person name="Ito S."/>
            <person name="Ito T."/>
            <person name="Ito Y."/>
            <person name="Ito Y."/>
            <person name="Iwabuchi A."/>
            <person name="Kamiya K."/>
            <person name="Karasawa W."/>
            <person name="Kurita K."/>
            <person name="Katagiri S."/>
            <person name="Kikuta A."/>
            <person name="Kobayashi H."/>
            <person name="Kobayashi N."/>
            <person name="Machita K."/>
            <person name="Maehara T."/>
            <person name="Masukawa M."/>
            <person name="Mizubayashi T."/>
            <person name="Mukai Y."/>
            <person name="Nagasaki H."/>
            <person name="Nagata Y."/>
            <person name="Naito S."/>
            <person name="Nakashima M."/>
            <person name="Nakama Y."/>
            <person name="Nakamichi Y."/>
            <person name="Nakamura M."/>
            <person name="Meguro A."/>
            <person name="Negishi M."/>
            <person name="Ohta I."/>
            <person name="Ohta T."/>
            <person name="Okamoto M."/>
            <person name="Ono N."/>
            <person name="Saji S."/>
            <person name="Sakaguchi M."/>
            <person name="Sakai K."/>
            <person name="Shibata M."/>
            <person name="Shimokawa T."/>
            <person name="Song J."/>
            <person name="Takazaki Y."/>
            <person name="Terasawa K."/>
            <person name="Tsugane M."/>
            <person name="Tsuji K."/>
            <person name="Ueda S."/>
            <person name="Waki K."/>
            <person name="Yamagata H."/>
            <person name="Yamamoto M."/>
            <person name="Yamamoto S."/>
            <person name="Yamane H."/>
            <person name="Yoshiki S."/>
            <person name="Yoshihara R."/>
            <person name="Yukawa K."/>
            <person name="Zhong H."/>
            <person name="Yano M."/>
            <person name="Yuan Q."/>
            <person name="Ouyang S."/>
            <person name="Liu J."/>
            <person name="Jones K.M."/>
            <person name="Gansberger K."/>
            <person name="Moffat K."/>
            <person name="Hill J."/>
            <person name="Bera J."/>
            <person name="Fadrosh D."/>
            <person name="Jin S."/>
            <person name="Johri S."/>
            <person name="Kim M."/>
            <person name="Overton L."/>
            <person name="Reardon M."/>
            <person name="Tsitrin T."/>
            <person name="Vuong H."/>
            <person name="Weaver B."/>
            <person name="Ciecko A."/>
            <person name="Tallon L."/>
            <person name="Jackson J."/>
            <person name="Pai G."/>
            <person name="Aken S.V."/>
            <person name="Utterback T."/>
            <person name="Reidmuller S."/>
            <person name="Feldblyum T."/>
            <person name="Hsiao J."/>
            <person name="Zismann V."/>
            <person name="Iobst S."/>
            <person name="de Vazeille A.R."/>
            <person name="Buell C.R."/>
            <person name="Ying K."/>
            <person name="Li Y."/>
            <person name="Lu T."/>
            <person name="Huang Y."/>
            <person name="Zhao Q."/>
            <person name="Feng Q."/>
            <person name="Zhang L."/>
            <person name="Zhu J."/>
            <person name="Weng Q."/>
            <person name="Mu J."/>
            <person name="Lu Y."/>
            <person name="Fan D."/>
            <person name="Liu Y."/>
            <person name="Guan J."/>
            <person name="Zhang Y."/>
            <person name="Yu S."/>
            <person name="Liu X."/>
            <person name="Zhang Y."/>
            <person name="Hong G."/>
            <person name="Han B."/>
            <person name="Choisne N."/>
            <person name="Demange N."/>
            <person name="Orjeda G."/>
            <person name="Samain S."/>
            <person name="Cattolico L."/>
            <person name="Pelletier E."/>
            <person name="Couloux A."/>
            <person name="Segurens B."/>
            <person name="Wincker P."/>
            <person name="D'Hont A."/>
            <person name="Scarpelli C."/>
            <person name="Weissenbach J."/>
            <person name="Salanoubat M."/>
            <person name="Quetier F."/>
            <person name="Yu Y."/>
            <person name="Kim H.R."/>
            <person name="Rambo T."/>
            <person name="Currie J."/>
            <person name="Collura K."/>
            <person name="Luo M."/>
            <person name="Yang T."/>
            <person name="Ammiraju J.S.S."/>
            <person name="Engler F."/>
            <person name="Soderlund C."/>
            <person name="Wing R.A."/>
            <person name="Palmer L.E."/>
            <person name="de la Bastide M."/>
            <person name="Spiegel L."/>
            <person name="Nascimento L."/>
            <person name="Zutavern T."/>
            <person name="O'Shaughnessy A."/>
            <person name="Dike S."/>
            <person name="Dedhia N."/>
            <person name="Preston R."/>
            <person name="Balija V."/>
            <person name="McCombie W.R."/>
            <person name="Chow T."/>
            <person name="Chen H."/>
            <person name="Chung M."/>
            <person name="Chen C."/>
            <person name="Shaw J."/>
            <person name="Wu H."/>
            <person name="Hsiao K."/>
            <person name="Chao Y."/>
            <person name="Chu M."/>
            <person name="Cheng C."/>
            <person name="Hour A."/>
            <person name="Lee P."/>
            <person name="Lin S."/>
            <person name="Lin Y."/>
            <person name="Liou J."/>
            <person name="Liu S."/>
            <person name="Hsing Y."/>
            <person name="Raghuvanshi S."/>
            <person name="Mohanty A."/>
            <person name="Bharti A.K."/>
            <person name="Gaur A."/>
            <person name="Gupta V."/>
            <person name="Kumar D."/>
            <person name="Ravi V."/>
            <person name="Vij S."/>
            <person name="Kapur A."/>
            <person name="Khurana P."/>
            <person name="Khurana P."/>
            <person name="Khurana J.P."/>
            <person name="Tyagi A.K."/>
            <person name="Gaikwad K."/>
            <person name="Singh A."/>
            <person name="Dalal V."/>
            <person name="Srivastava S."/>
            <person name="Dixit A."/>
            <person name="Pal A.K."/>
            <person name="Ghazi I.A."/>
            <person name="Yadav M."/>
            <person name="Pandit A."/>
            <person name="Bhargava A."/>
            <person name="Sureshbabu K."/>
            <person name="Batra K."/>
            <person name="Sharma T.R."/>
            <person name="Mohapatra T."/>
            <person name="Singh N.K."/>
            <person name="Messing J."/>
            <person name="Nelson A.B."/>
            <person name="Fuks G."/>
            <person name="Kavchok S."/>
            <person name="Keizer G."/>
            <person name="Linton E."/>
            <person name="Llaca V."/>
            <person name="Song R."/>
            <person name="Tanyolac B."/>
            <person name="Young S."/>
            <person name="Ho-Il K."/>
            <person name="Hahn J.H."/>
            <person name="Sangsakoo G."/>
            <person name="Vanavichit A."/>
            <person name="de Mattos Luiz.A.T."/>
            <person name="Zimmer P.D."/>
            <person name="Malone G."/>
            <person name="Dellagostin O."/>
            <person name="de Oliveira A.C."/>
            <person name="Bevan M."/>
            <person name="Bancroft I."/>
            <person name="Minx P."/>
            <person name="Cordum H."/>
            <person name="Wilson R."/>
            <person name="Cheng Z."/>
            <person name="Jin W."/>
            <person name="Jiang J."/>
            <person name="Leong S.A."/>
            <person name="Iwama H."/>
            <person name="Gojobori T."/>
            <person name="Itoh T."/>
            <person name="Niimura Y."/>
            <person name="Fujii Y."/>
            <person name="Habara T."/>
            <person name="Sakai H."/>
            <person name="Sato Y."/>
            <person name="Wilson G."/>
            <person name="Kumar K."/>
            <person name="McCouch S."/>
            <person name="Juretic N."/>
            <person name="Hoen D."/>
            <person name="Wright S."/>
            <person name="Bruskiewich R."/>
            <person name="Bureau T."/>
            <person name="Miyao A."/>
            <person name="Hirochika H."/>
            <person name="Nishikawa T."/>
            <person name="Kadowaki K."/>
            <person name="Sugiura M."/>
            <person name="Burr B."/>
            <person name="Sasaki T."/>
        </authorList>
    </citation>
    <scope>NUCLEOTIDE SEQUENCE [LARGE SCALE GENOMIC DNA]</scope>
    <source>
        <strain evidence="3">cv. Nipponbare</strain>
    </source>
</reference>
<proteinExistence type="predicted"/>
<feature type="region of interest" description="Disordered" evidence="1">
    <location>
        <begin position="377"/>
        <end position="410"/>
    </location>
</feature>
<dbReference type="InterPro" id="IPR021109">
    <property type="entry name" value="Peptidase_aspartic_dom_sf"/>
</dbReference>
<gene>
    <name evidence="2" type="primary">OSJNBa0065B15.9</name>
</gene>
<feature type="compositionally biased region" description="Basic and acidic residues" evidence="1">
    <location>
        <begin position="245"/>
        <end position="261"/>
    </location>
</feature>
<dbReference type="CDD" id="cd00303">
    <property type="entry name" value="retropepsin_like"/>
    <property type="match status" value="1"/>
</dbReference>
<dbReference type="PANTHER" id="PTHR33067">
    <property type="entry name" value="RNA-DIRECTED DNA POLYMERASE-RELATED"/>
    <property type="match status" value="1"/>
</dbReference>